<dbReference type="Gene3D" id="3.40.50.1820">
    <property type="entry name" value="alpha/beta hydrolase"/>
    <property type="match status" value="1"/>
</dbReference>
<evidence type="ECO:0000256" key="6">
    <source>
        <dbReference type="NCBIfam" id="TIGR02821"/>
    </source>
</evidence>
<protein>
    <recommendedName>
        <fullName evidence="2 6">S-formylglutathione hydrolase</fullName>
        <ecNumber evidence="2 6">3.1.2.12</ecNumber>
    </recommendedName>
</protein>
<comment type="function">
    <text evidence="7">Serine hydrolase involved in the detoxification of formaldehyde.</text>
</comment>
<comment type="caution">
    <text evidence="8">The sequence shown here is derived from an EMBL/GenBank/DDBJ whole genome shotgun (WGS) entry which is preliminary data.</text>
</comment>
<keyword evidence="3 7" id="KW-0719">Serine esterase</keyword>
<sequence length="304" mass="33169">MKLLETNRCFEGVWQRYSHVSALCQCEMTFSVYLPPGCESHSGAMAPGDRKPALLWLSGLTCTDQNFVQKAHAAAAASAAGCILLVPDTSPRGLNIDGEDERYDLGSGAGFYVDATESPWRDGYQMFSYITEEFLTLVAEQLPVSLEHLGVAGHSMGGHGALIMALKRPDLFRSVSAFAPICEPSKCDWGQRAFSAYLGSDQAEWAEYDACSLIRQGARGPGRIRVEQGDADDFLEAGQLRPESLQAVCEDAGIELEYQLREGYDHSYFFIQTFIAGHLGYHLVQLKHPATGDASALQTGLASR</sequence>
<evidence type="ECO:0000313" key="9">
    <source>
        <dbReference type="Proteomes" id="UP001501337"/>
    </source>
</evidence>
<dbReference type="RefSeq" id="WP_344803151.1">
    <property type="nucleotide sequence ID" value="NZ_BAABBO010000001.1"/>
</dbReference>
<evidence type="ECO:0000256" key="2">
    <source>
        <dbReference type="ARBA" id="ARBA00012479"/>
    </source>
</evidence>
<accession>A0ABP7NMD2</accession>
<organism evidence="8 9">
    <name type="scientific">Allohahella marinimesophila</name>
    <dbReference type="NCBI Taxonomy" id="1054972"/>
    <lineage>
        <taxon>Bacteria</taxon>
        <taxon>Pseudomonadati</taxon>
        <taxon>Pseudomonadota</taxon>
        <taxon>Gammaproteobacteria</taxon>
        <taxon>Oceanospirillales</taxon>
        <taxon>Hahellaceae</taxon>
        <taxon>Allohahella</taxon>
    </lineage>
</organism>
<dbReference type="EMBL" id="BAABBO010000001">
    <property type="protein sequence ID" value="GAA3949770.1"/>
    <property type="molecule type" value="Genomic_DNA"/>
</dbReference>
<comment type="similarity">
    <text evidence="1 7">Belongs to the esterase D family.</text>
</comment>
<dbReference type="NCBIfam" id="TIGR02821">
    <property type="entry name" value="fghA_ester_D"/>
    <property type="match status" value="1"/>
</dbReference>
<dbReference type="PANTHER" id="PTHR10061:SF0">
    <property type="entry name" value="S-FORMYLGLUTATHIONE HYDROLASE"/>
    <property type="match status" value="1"/>
</dbReference>
<dbReference type="InterPro" id="IPR014186">
    <property type="entry name" value="S-formylglutathione_hydrol"/>
</dbReference>
<dbReference type="SUPFAM" id="SSF53474">
    <property type="entry name" value="alpha/beta-Hydrolases"/>
    <property type="match status" value="1"/>
</dbReference>
<evidence type="ECO:0000256" key="7">
    <source>
        <dbReference type="RuleBase" id="RU363068"/>
    </source>
</evidence>
<dbReference type="InterPro" id="IPR000801">
    <property type="entry name" value="Esterase-like"/>
</dbReference>
<evidence type="ECO:0000256" key="3">
    <source>
        <dbReference type="ARBA" id="ARBA00022487"/>
    </source>
</evidence>
<dbReference type="PANTHER" id="PTHR10061">
    <property type="entry name" value="S-FORMYLGLUTATHIONE HYDROLASE"/>
    <property type="match status" value="1"/>
</dbReference>
<gene>
    <name evidence="8" type="primary">fghA</name>
    <name evidence="8" type="ORF">GCM10022278_06130</name>
</gene>
<proteinExistence type="inferred from homology"/>
<keyword evidence="4 7" id="KW-0378">Hydrolase</keyword>
<comment type="catalytic activity">
    <reaction evidence="5 7">
        <text>S-formylglutathione + H2O = formate + glutathione + H(+)</text>
        <dbReference type="Rhea" id="RHEA:14961"/>
        <dbReference type="ChEBI" id="CHEBI:15377"/>
        <dbReference type="ChEBI" id="CHEBI:15378"/>
        <dbReference type="ChEBI" id="CHEBI:15740"/>
        <dbReference type="ChEBI" id="CHEBI:57688"/>
        <dbReference type="ChEBI" id="CHEBI:57925"/>
        <dbReference type="EC" id="3.1.2.12"/>
    </reaction>
</comment>
<dbReference type="InterPro" id="IPR029058">
    <property type="entry name" value="AB_hydrolase_fold"/>
</dbReference>
<dbReference type="Proteomes" id="UP001501337">
    <property type="component" value="Unassembled WGS sequence"/>
</dbReference>
<evidence type="ECO:0000313" key="8">
    <source>
        <dbReference type="EMBL" id="GAA3949770.1"/>
    </source>
</evidence>
<name>A0ABP7NMD2_9GAMM</name>
<dbReference type="GO" id="GO:0016787">
    <property type="term" value="F:hydrolase activity"/>
    <property type="evidence" value="ECO:0007669"/>
    <property type="project" value="UniProtKB-KW"/>
</dbReference>
<evidence type="ECO:0000256" key="5">
    <source>
        <dbReference type="ARBA" id="ARBA00047590"/>
    </source>
</evidence>
<dbReference type="Pfam" id="PF00756">
    <property type="entry name" value="Esterase"/>
    <property type="match status" value="1"/>
</dbReference>
<keyword evidence="9" id="KW-1185">Reference proteome</keyword>
<evidence type="ECO:0000256" key="1">
    <source>
        <dbReference type="ARBA" id="ARBA00005622"/>
    </source>
</evidence>
<evidence type="ECO:0000256" key="4">
    <source>
        <dbReference type="ARBA" id="ARBA00022801"/>
    </source>
</evidence>
<reference evidence="9" key="1">
    <citation type="journal article" date="2019" name="Int. J. Syst. Evol. Microbiol.">
        <title>The Global Catalogue of Microorganisms (GCM) 10K type strain sequencing project: providing services to taxonomists for standard genome sequencing and annotation.</title>
        <authorList>
            <consortium name="The Broad Institute Genomics Platform"/>
            <consortium name="The Broad Institute Genome Sequencing Center for Infectious Disease"/>
            <person name="Wu L."/>
            <person name="Ma J."/>
        </authorList>
    </citation>
    <scope>NUCLEOTIDE SEQUENCE [LARGE SCALE GENOMIC DNA]</scope>
    <source>
        <strain evidence="9">JCM 17555</strain>
    </source>
</reference>
<dbReference type="EC" id="3.1.2.12" evidence="2 6"/>